<dbReference type="PANTHER" id="PTHR42188">
    <property type="entry name" value="23S RRNA-SPECIFIC ENDONUCLEASE VAPC20"/>
    <property type="match status" value="1"/>
</dbReference>
<organism evidence="1 2">
    <name type="scientific">Methanobrevibacter arboriphilus JCM 13429 = DSM 1125</name>
    <dbReference type="NCBI Taxonomy" id="1300164"/>
    <lineage>
        <taxon>Archaea</taxon>
        <taxon>Methanobacteriati</taxon>
        <taxon>Methanobacteriota</taxon>
        <taxon>Methanomada group</taxon>
        <taxon>Methanobacteria</taxon>
        <taxon>Methanobacteriales</taxon>
        <taxon>Methanobacteriaceae</taxon>
        <taxon>Methanobrevibacter</taxon>
    </lineage>
</organism>
<dbReference type="PANTHER" id="PTHR42188:SF1">
    <property type="entry name" value="23S RRNA-SPECIFIC ENDONUCLEASE VAPC20"/>
    <property type="match status" value="1"/>
</dbReference>
<comment type="caution">
    <text evidence="1">The sequence shown here is derived from an EMBL/GenBank/DDBJ whole genome shotgun (WGS) entry which is preliminary data.</text>
</comment>
<dbReference type="Proteomes" id="UP000191661">
    <property type="component" value="Unassembled WGS sequence"/>
</dbReference>
<name>A0A1V6N0L2_METAZ</name>
<dbReference type="GO" id="GO:0004521">
    <property type="term" value="F:RNA endonuclease activity"/>
    <property type="evidence" value="ECO:0007669"/>
    <property type="project" value="InterPro"/>
</dbReference>
<proteinExistence type="predicted"/>
<dbReference type="GO" id="GO:0016075">
    <property type="term" value="P:rRNA catabolic process"/>
    <property type="evidence" value="ECO:0007669"/>
    <property type="project" value="TreeGrafter"/>
</dbReference>
<dbReference type="AlphaFoldDB" id="A0A1V6N0L2"/>
<dbReference type="SUPFAM" id="SSF88723">
    <property type="entry name" value="PIN domain-like"/>
    <property type="match status" value="1"/>
</dbReference>
<keyword evidence="2" id="KW-1185">Reference proteome</keyword>
<sequence>MGIGSYIMIFVDSCLIIAMVVEKDQWHNQSLLLVEDLEKEEKVITEAMILESLNMIGKCKGGKVGRIIFQYIEDNYRIYKAPDFLNRAMKEFIKYDGTLSLADCTAIIAMKDLGICEIYSFDDHFDKVDGILRVN</sequence>
<dbReference type="InterPro" id="IPR029060">
    <property type="entry name" value="PIN-like_dom_sf"/>
</dbReference>
<accession>A0A1V6N0L2</accession>
<dbReference type="Gene3D" id="3.40.50.1010">
    <property type="entry name" value="5'-nuclease"/>
    <property type="match status" value="1"/>
</dbReference>
<dbReference type="InterPro" id="IPR039018">
    <property type="entry name" value="VapC20-like"/>
</dbReference>
<gene>
    <name evidence="1" type="ORF">MBBAR_22c00070</name>
</gene>
<evidence type="ECO:0000313" key="1">
    <source>
        <dbReference type="EMBL" id="OQD58260.1"/>
    </source>
</evidence>
<dbReference type="EMBL" id="JXMW01000022">
    <property type="protein sequence ID" value="OQD58260.1"/>
    <property type="molecule type" value="Genomic_DNA"/>
</dbReference>
<dbReference type="CDD" id="cd09854">
    <property type="entry name" value="PIN_VapC-like"/>
    <property type="match status" value="1"/>
</dbReference>
<protein>
    <submittedName>
        <fullName evidence="1">Uncharacterized protein</fullName>
    </submittedName>
</protein>
<reference evidence="1 2" key="1">
    <citation type="submission" date="2014-12" db="EMBL/GenBank/DDBJ databases">
        <title>Genome sequence of Methanobrevibacter arboriphilicus DH1, DSM1125.</title>
        <authorList>
            <person name="Poehlein A."/>
            <person name="Thauer R.K."/>
            <person name="Seedorf H."/>
            <person name="Daniel R."/>
        </authorList>
    </citation>
    <scope>NUCLEOTIDE SEQUENCE [LARGE SCALE GENOMIC DNA]</scope>
    <source>
        <strain evidence="1 2">DH1</strain>
    </source>
</reference>
<evidence type="ECO:0000313" key="2">
    <source>
        <dbReference type="Proteomes" id="UP000191661"/>
    </source>
</evidence>